<organism evidence="8 9">
    <name type="scientific">Ectothiorhodospira marina</name>
    <dbReference type="NCBI Taxonomy" id="1396821"/>
    <lineage>
        <taxon>Bacteria</taxon>
        <taxon>Pseudomonadati</taxon>
        <taxon>Pseudomonadota</taxon>
        <taxon>Gammaproteobacteria</taxon>
        <taxon>Chromatiales</taxon>
        <taxon>Ectothiorhodospiraceae</taxon>
        <taxon>Ectothiorhodospira</taxon>
    </lineage>
</organism>
<evidence type="ECO:0000256" key="1">
    <source>
        <dbReference type="ARBA" id="ARBA00000971"/>
    </source>
</evidence>
<evidence type="ECO:0000256" key="6">
    <source>
        <dbReference type="SAM" id="SignalP"/>
    </source>
</evidence>
<evidence type="ECO:0000256" key="4">
    <source>
        <dbReference type="ARBA" id="ARBA00023110"/>
    </source>
</evidence>
<feature type="signal peptide" evidence="6">
    <location>
        <begin position="1"/>
        <end position="24"/>
    </location>
</feature>
<comment type="similarity">
    <text evidence="2">Belongs to the PpiC/parvulin rotamase family.</text>
</comment>
<evidence type="ECO:0000313" key="8">
    <source>
        <dbReference type="EMBL" id="SEK31037.1"/>
    </source>
</evidence>
<sequence>MIQFKSLPLLAAVAVSLAACSQDAQTDQPADPVDPANAMAVVNEVPITEQDLTEFLQLRQMSGHQQGDPQSPEAALDEMVNMELLRQEALEKGLDEDPEVRRQLERTRTNLLVNTLVERYLEEQDFSETELRAEYDRQIAALDAREYRARHILVDSEEEARVLIEALDQGDAFTDLAREHSQDTSAEAGGDLGWFQLDMMVPEFSEALASLEVGEYSQTPVESQFGWHVILHEENREMELPTFESTRDRLEQILATEALQSYVDELREQATIEIHEERLR</sequence>
<dbReference type="InterPro" id="IPR050245">
    <property type="entry name" value="PrsA_foldase"/>
</dbReference>
<dbReference type="AlphaFoldDB" id="A0A1H7G0J4"/>
<dbReference type="Gene3D" id="3.10.50.40">
    <property type="match status" value="1"/>
</dbReference>
<dbReference type="InterPro" id="IPR027304">
    <property type="entry name" value="Trigger_fact/SurA_dom_sf"/>
</dbReference>
<dbReference type="EMBL" id="FOAA01000001">
    <property type="protein sequence ID" value="SEK31037.1"/>
    <property type="molecule type" value="Genomic_DNA"/>
</dbReference>
<dbReference type="PANTHER" id="PTHR47245:SF2">
    <property type="entry name" value="PEPTIDYL-PROLYL CIS-TRANS ISOMERASE HP_0175-RELATED"/>
    <property type="match status" value="1"/>
</dbReference>
<feature type="domain" description="PpiC" evidence="7">
    <location>
        <begin position="144"/>
        <end position="234"/>
    </location>
</feature>
<evidence type="ECO:0000313" key="9">
    <source>
        <dbReference type="Proteomes" id="UP000199256"/>
    </source>
</evidence>
<reference evidence="9" key="1">
    <citation type="submission" date="2016-10" db="EMBL/GenBank/DDBJ databases">
        <authorList>
            <person name="Varghese N."/>
            <person name="Submissions S."/>
        </authorList>
    </citation>
    <scope>NUCLEOTIDE SEQUENCE [LARGE SCALE GENOMIC DNA]</scope>
    <source>
        <strain evidence="9">DSM 241</strain>
    </source>
</reference>
<dbReference type="GO" id="GO:0003755">
    <property type="term" value="F:peptidyl-prolyl cis-trans isomerase activity"/>
    <property type="evidence" value="ECO:0007669"/>
    <property type="project" value="UniProtKB-KW"/>
</dbReference>
<keyword evidence="5 8" id="KW-0413">Isomerase</keyword>
<keyword evidence="4 5" id="KW-0697">Rotamase</keyword>
<proteinExistence type="inferred from homology"/>
<dbReference type="EC" id="5.2.1.8" evidence="3"/>
<dbReference type="STRING" id="1396821.SAMN05444515_101379"/>
<feature type="chain" id="PRO_5011771743" description="peptidylprolyl isomerase" evidence="6">
    <location>
        <begin position="25"/>
        <end position="280"/>
    </location>
</feature>
<accession>A0A1H7G0J4</accession>
<protein>
    <recommendedName>
        <fullName evidence="3">peptidylprolyl isomerase</fullName>
        <ecNumber evidence="3">5.2.1.8</ecNumber>
    </recommendedName>
</protein>
<dbReference type="Pfam" id="PF13616">
    <property type="entry name" value="Rotamase_3"/>
    <property type="match status" value="1"/>
</dbReference>
<evidence type="ECO:0000256" key="5">
    <source>
        <dbReference type="PROSITE-ProRule" id="PRU00278"/>
    </source>
</evidence>
<dbReference type="InterPro" id="IPR000297">
    <property type="entry name" value="PPIase_PpiC"/>
</dbReference>
<dbReference type="RefSeq" id="WP_090250098.1">
    <property type="nucleotide sequence ID" value="NZ_FOAA01000001.1"/>
</dbReference>
<dbReference type="PROSITE" id="PS51257">
    <property type="entry name" value="PROKAR_LIPOPROTEIN"/>
    <property type="match status" value="1"/>
</dbReference>
<dbReference type="PROSITE" id="PS50198">
    <property type="entry name" value="PPIC_PPIASE_2"/>
    <property type="match status" value="1"/>
</dbReference>
<dbReference type="SUPFAM" id="SSF54534">
    <property type="entry name" value="FKBP-like"/>
    <property type="match status" value="1"/>
</dbReference>
<evidence type="ECO:0000259" key="7">
    <source>
        <dbReference type="PROSITE" id="PS50198"/>
    </source>
</evidence>
<dbReference type="Proteomes" id="UP000199256">
    <property type="component" value="Unassembled WGS sequence"/>
</dbReference>
<keyword evidence="9" id="KW-1185">Reference proteome</keyword>
<evidence type="ECO:0000256" key="3">
    <source>
        <dbReference type="ARBA" id="ARBA00013194"/>
    </source>
</evidence>
<name>A0A1H7G0J4_9GAMM</name>
<dbReference type="InterPro" id="IPR046357">
    <property type="entry name" value="PPIase_dom_sf"/>
</dbReference>
<evidence type="ECO:0000256" key="2">
    <source>
        <dbReference type="ARBA" id="ARBA00007656"/>
    </source>
</evidence>
<dbReference type="Gene3D" id="1.10.8.1040">
    <property type="match status" value="1"/>
</dbReference>
<gene>
    <name evidence="8" type="ORF">SAMN05444515_101379</name>
</gene>
<keyword evidence="6" id="KW-0732">Signal</keyword>
<comment type="catalytic activity">
    <reaction evidence="1">
        <text>[protein]-peptidylproline (omega=180) = [protein]-peptidylproline (omega=0)</text>
        <dbReference type="Rhea" id="RHEA:16237"/>
        <dbReference type="Rhea" id="RHEA-COMP:10747"/>
        <dbReference type="Rhea" id="RHEA-COMP:10748"/>
        <dbReference type="ChEBI" id="CHEBI:83833"/>
        <dbReference type="ChEBI" id="CHEBI:83834"/>
        <dbReference type="EC" id="5.2.1.8"/>
    </reaction>
</comment>
<dbReference type="OrthoDB" id="14196at2"/>
<dbReference type="SUPFAM" id="SSF109998">
    <property type="entry name" value="Triger factor/SurA peptide-binding domain-like"/>
    <property type="match status" value="1"/>
</dbReference>
<dbReference type="PANTHER" id="PTHR47245">
    <property type="entry name" value="PEPTIDYLPROLYL ISOMERASE"/>
    <property type="match status" value="1"/>
</dbReference>